<gene>
    <name evidence="2" type="ORF">EVAR_56318_1</name>
</gene>
<organism evidence="2 3">
    <name type="scientific">Eumeta variegata</name>
    <name type="common">Bagworm moth</name>
    <name type="synonym">Eumeta japonica</name>
    <dbReference type="NCBI Taxonomy" id="151549"/>
    <lineage>
        <taxon>Eukaryota</taxon>
        <taxon>Metazoa</taxon>
        <taxon>Ecdysozoa</taxon>
        <taxon>Arthropoda</taxon>
        <taxon>Hexapoda</taxon>
        <taxon>Insecta</taxon>
        <taxon>Pterygota</taxon>
        <taxon>Neoptera</taxon>
        <taxon>Endopterygota</taxon>
        <taxon>Lepidoptera</taxon>
        <taxon>Glossata</taxon>
        <taxon>Ditrysia</taxon>
        <taxon>Tineoidea</taxon>
        <taxon>Psychidae</taxon>
        <taxon>Oiketicinae</taxon>
        <taxon>Eumeta</taxon>
    </lineage>
</organism>
<keyword evidence="3" id="KW-1185">Reference proteome</keyword>
<evidence type="ECO:0000256" key="1">
    <source>
        <dbReference type="SAM" id="MobiDB-lite"/>
    </source>
</evidence>
<comment type="caution">
    <text evidence="2">The sequence shown here is derived from an EMBL/GenBank/DDBJ whole genome shotgun (WGS) entry which is preliminary data.</text>
</comment>
<dbReference type="EMBL" id="BGZK01001181">
    <property type="protein sequence ID" value="GBP73639.1"/>
    <property type="molecule type" value="Genomic_DNA"/>
</dbReference>
<accession>A0A4C1YG75</accession>
<evidence type="ECO:0000313" key="3">
    <source>
        <dbReference type="Proteomes" id="UP000299102"/>
    </source>
</evidence>
<proteinExistence type="predicted"/>
<dbReference type="Proteomes" id="UP000299102">
    <property type="component" value="Unassembled WGS sequence"/>
</dbReference>
<protein>
    <submittedName>
        <fullName evidence="2">Uncharacterized protein</fullName>
    </submittedName>
</protein>
<feature type="compositionally biased region" description="Polar residues" evidence="1">
    <location>
        <begin position="25"/>
        <end position="40"/>
    </location>
</feature>
<dbReference type="AlphaFoldDB" id="A0A4C1YG75"/>
<feature type="region of interest" description="Disordered" evidence="1">
    <location>
        <begin position="1"/>
        <end position="63"/>
    </location>
</feature>
<feature type="compositionally biased region" description="Pro residues" evidence="1">
    <location>
        <begin position="10"/>
        <end position="19"/>
    </location>
</feature>
<sequence length="134" mass="14538">METDTAPTQTPLPTPPPAQEPVTTSWQVTTDKALHQTGSKPTPPPQSVRPLGYPSGGLTQKKAAPVNITGGNFMATRRPTAKPTRVALNVWSFTGPETAHSHAIWRKTLLRQLRPKSYGHLQGMPKGSQILNQN</sequence>
<evidence type="ECO:0000313" key="2">
    <source>
        <dbReference type="EMBL" id="GBP73639.1"/>
    </source>
</evidence>
<name>A0A4C1YG75_EUMVA</name>
<reference evidence="2 3" key="1">
    <citation type="journal article" date="2019" name="Commun. Biol.">
        <title>The bagworm genome reveals a unique fibroin gene that provides high tensile strength.</title>
        <authorList>
            <person name="Kono N."/>
            <person name="Nakamura H."/>
            <person name="Ohtoshi R."/>
            <person name="Tomita M."/>
            <person name="Numata K."/>
            <person name="Arakawa K."/>
        </authorList>
    </citation>
    <scope>NUCLEOTIDE SEQUENCE [LARGE SCALE GENOMIC DNA]</scope>
</reference>